<organism evidence="3 4">
    <name type="scientific">Nocardioides aquaticus</name>
    <dbReference type="NCBI Taxonomy" id="160826"/>
    <lineage>
        <taxon>Bacteria</taxon>
        <taxon>Bacillati</taxon>
        <taxon>Actinomycetota</taxon>
        <taxon>Actinomycetes</taxon>
        <taxon>Propionibacteriales</taxon>
        <taxon>Nocardioidaceae</taxon>
        <taxon>Nocardioides</taxon>
    </lineage>
</organism>
<dbReference type="PANTHER" id="PTHR43428:SF1">
    <property type="entry name" value="ARSENATE REDUCTASE"/>
    <property type="match status" value="1"/>
</dbReference>
<dbReference type="InterPro" id="IPR011991">
    <property type="entry name" value="ArsR-like_HTH"/>
</dbReference>
<keyword evidence="4" id="KW-1185">Reference proteome</keyword>
<name>A0ABX8EG47_9ACTN</name>
<evidence type="ECO:0000313" key="4">
    <source>
        <dbReference type="Proteomes" id="UP000679307"/>
    </source>
</evidence>
<dbReference type="SUPFAM" id="SSF52788">
    <property type="entry name" value="Phosphotyrosine protein phosphatases I"/>
    <property type="match status" value="1"/>
</dbReference>
<dbReference type="InterPro" id="IPR036196">
    <property type="entry name" value="Ptyr_pPase_sf"/>
</dbReference>
<feature type="domain" description="HTH arsR-type" evidence="2">
    <location>
        <begin position="1"/>
        <end position="94"/>
    </location>
</feature>
<dbReference type="Gene3D" id="1.10.10.10">
    <property type="entry name" value="Winged helix-like DNA-binding domain superfamily/Winged helix DNA-binding domain"/>
    <property type="match status" value="1"/>
</dbReference>
<protein>
    <submittedName>
        <fullName evidence="3">Transcriptional repressor SdpR</fullName>
    </submittedName>
</protein>
<dbReference type="SMART" id="SM00226">
    <property type="entry name" value="LMWPc"/>
    <property type="match status" value="1"/>
</dbReference>
<dbReference type="SUPFAM" id="SSF46785">
    <property type="entry name" value="Winged helix' DNA-binding domain"/>
    <property type="match status" value="1"/>
</dbReference>
<reference evidence="3 4" key="1">
    <citation type="submission" date="2021-05" db="EMBL/GenBank/DDBJ databases">
        <title>Complete genome of Nocardioides aquaticus KCTC 9944T isolated from meromictic and hypersaline Ekho Lake, Antarctica.</title>
        <authorList>
            <person name="Hwang K."/>
            <person name="Kim K.M."/>
            <person name="Choe H."/>
        </authorList>
    </citation>
    <scope>NUCLEOTIDE SEQUENCE [LARGE SCALE GENOMIC DNA]</scope>
    <source>
        <strain evidence="3 4">KCTC 9944</strain>
    </source>
</reference>
<dbReference type="PANTHER" id="PTHR43428">
    <property type="entry name" value="ARSENATE REDUCTASE"/>
    <property type="match status" value="1"/>
</dbReference>
<dbReference type="InterPro" id="IPR036388">
    <property type="entry name" value="WH-like_DNA-bd_sf"/>
</dbReference>
<evidence type="ECO:0000313" key="3">
    <source>
        <dbReference type="EMBL" id="QVT78875.1"/>
    </source>
</evidence>
<dbReference type="InterPro" id="IPR023485">
    <property type="entry name" value="Ptyr_pPase"/>
</dbReference>
<dbReference type="PROSITE" id="PS50987">
    <property type="entry name" value="HTH_ARSR_2"/>
    <property type="match status" value="1"/>
</dbReference>
<evidence type="ECO:0000259" key="2">
    <source>
        <dbReference type="PROSITE" id="PS50987"/>
    </source>
</evidence>
<dbReference type="InterPro" id="IPR001845">
    <property type="entry name" value="HTH_ArsR_DNA-bd_dom"/>
</dbReference>
<dbReference type="Pfam" id="PF01451">
    <property type="entry name" value="LMWPc"/>
    <property type="match status" value="1"/>
</dbReference>
<dbReference type="InterPro" id="IPR036390">
    <property type="entry name" value="WH_DNA-bd_sf"/>
</dbReference>
<keyword evidence="1" id="KW-0059">Arsenical resistance</keyword>
<dbReference type="CDD" id="cd00090">
    <property type="entry name" value="HTH_ARSR"/>
    <property type="match status" value="1"/>
</dbReference>
<dbReference type="EMBL" id="CP075371">
    <property type="protein sequence ID" value="QVT78875.1"/>
    <property type="molecule type" value="Genomic_DNA"/>
</dbReference>
<gene>
    <name evidence="3" type="primary">sdpR_1</name>
    <name evidence="3" type="ORF">ENKNEFLB_01253</name>
</gene>
<dbReference type="Proteomes" id="UP000679307">
    <property type="component" value="Chromosome"/>
</dbReference>
<dbReference type="Gene3D" id="3.40.50.2300">
    <property type="match status" value="1"/>
</dbReference>
<sequence length="234" mass="24611">MDEDLVARAARHAALGDPVRLRITDRLAWGDASPGDLAAALGLGSNLLAHHLGVLEGAGLVSRHRSEADRRRSYVALTRDDATCRVVGAADCCTDPPWAGASRVLFVCTANSARSQLAAALWNDARPGIPAASAGTHPGDRVAPGAVDEAARRGLRLTGRPEHLDDVREHGDVLVTVCDRAHEELAADDSATVHWSVPDPVPDGRSSAFTTAADDLRQRIGALPTVPATQEPAR</sequence>
<accession>A0ABX8EG47</accession>
<dbReference type="Pfam" id="PF12840">
    <property type="entry name" value="HTH_20"/>
    <property type="match status" value="1"/>
</dbReference>
<evidence type="ECO:0000256" key="1">
    <source>
        <dbReference type="ARBA" id="ARBA00022849"/>
    </source>
</evidence>
<dbReference type="RefSeq" id="WP_214058407.1">
    <property type="nucleotide sequence ID" value="NZ_BAAAHS010000010.1"/>
</dbReference>
<dbReference type="SMART" id="SM00418">
    <property type="entry name" value="HTH_ARSR"/>
    <property type="match status" value="1"/>
</dbReference>
<proteinExistence type="predicted"/>